<evidence type="ECO:0000256" key="1">
    <source>
        <dbReference type="SAM" id="Phobius"/>
    </source>
</evidence>
<proteinExistence type="predicted"/>
<name>A0ABV9CKB2_9ACTN</name>
<keyword evidence="1" id="KW-1133">Transmembrane helix</keyword>
<dbReference type="Proteomes" id="UP001596004">
    <property type="component" value="Unassembled WGS sequence"/>
</dbReference>
<comment type="caution">
    <text evidence="2">The sequence shown here is derived from an EMBL/GenBank/DDBJ whole genome shotgun (WGS) entry which is preliminary data.</text>
</comment>
<feature type="transmembrane region" description="Helical" evidence="1">
    <location>
        <begin position="6"/>
        <end position="23"/>
    </location>
</feature>
<dbReference type="Gene3D" id="3.30.530.20">
    <property type="match status" value="1"/>
</dbReference>
<dbReference type="InterPro" id="IPR023393">
    <property type="entry name" value="START-like_dom_sf"/>
</dbReference>
<keyword evidence="1" id="KW-0472">Membrane</keyword>
<sequence>MKHAVLGAMSLGGIGLGVMRWLSSRRTKARAHQAAGRWLMVTVNRRPEEVVAEGRLPEPLARLGDTIEVRIREAPGGRGTELGARPLASTPTGVTEVLARLGGEDPRQAVRRALRESKCMIETGEVLRPEAPATTRHTPAGRILDLAAQRAGGEGRL</sequence>
<gene>
    <name evidence="2" type="ORF">ACFO60_21835</name>
</gene>
<dbReference type="RefSeq" id="WP_380842873.1">
    <property type="nucleotide sequence ID" value="NZ_JBHSFP010000015.1"/>
</dbReference>
<accession>A0ABV9CKB2</accession>
<keyword evidence="1" id="KW-0812">Transmembrane</keyword>
<protein>
    <submittedName>
        <fullName evidence="2">Uncharacterized protein</fullName>
    </submittedName>
</protein>
<evidence type="ECO:0000313" key="3">
    <source>
        <dbReference type="Proteomes" id="UP001596004"/>
    </source>
</evidence>
<evidence type="ECO:0000313" key="2">
    <source>
        <dbReference type="EMBL" id="MFC4533418.1"/>
    </source>
</evidence>
<keyword evidence="3" id="KW-1185">Reference proteome</keyword>
<reference evidence="3" key="1">
    <citation type="journal article" date="2019" name="Int. J. Syst. Evol. Microbiol.">
        <title>The Global Catalogue of Microorganisms (GCM) 10K type strain sequencing project: providing services to taxonomists for standard genome sequencing and annotation.</title>
        <authorList>
            <consortium name="The Broad Institute Genomics Platform"/>
            <consortium name="The Broad Institute Genome Sequencing Center for Infectious Disease"/>
            <person name="Wu L."/>
            <person name="Ma J."/>
        </authorList>
    </citation>
    <scope>NUCLEOTIDE SEQUENCE [LARGE SCALE GENOMIC DNA]</scope>
    <source>
        <strain evidence="3">CGMCC 4.7132</strain>
    </source>
</reference>
<organism evidence="2 3">
    <name type="scientific">Sphaerisporangium dianthi</name>
    <dbReference type="NCBI Taxonomy" id="1436120"/>
    <lineage>
        <taxon>Bacteria</taxon>
        <taxon>Bacillati</taxon>
        <taxon>Actinomycetota</taxon>
        <taxon>Actinomycetes</taxon>
        <taxon>Streptosporangiales</taxon>
        <taxon>Streptosporangiaceae</taxon>
        <taxon>Sphaerisporangium</taxon>
    </lineage>
</organism>
<dbReference type="EMBL" id="JBHSFP010000015">
    <property type="protein sequence ID" value="MFC4533418.1"/>
    <property type="molecule type" value="Genomic_DNA"/>
</dbReference>